<dbReference type="AlphaFoldDB" id="X1RG18"/>
<comment type="caution">
    <text evidence="1">The sequence shown here is derived from an EMBL/GenBank/DDBJ whole genome shotgun (WGS) entry which is preliminary data.</text>
</comment>
<feature type="non-terminal residue" evidence="1">
    <location>
        <position position="1"/>
    </location>
</feature>
<protein>
    <submittedName>
        <fullName evidence="1">Uncharacterized protein</fullName>
    </submittedName>
</protein>
<organism evidence="1">
    <name type="scientific">marine sediment metagenome</name>
    <dbReference type="NCBI Taxonomy" id="412755"/>
    <lineage>
        <taxon>unclassified sequences</taxon>
        <taxon>metagenomes</taxon>
        <taxon>ecological metagenomes</taxon>
    </lineage>
</organism>
<dbReference type="EMBL" id="BARW01012026">
    <property type="protein sequence ID" value="GAI79558.1"/>
    <property type="molecule type" value="Genomic_DNA"/>
</dbReference>
<accession>X1RG18</accession>
<proteinExistence type="predicted"/>
<name>X1RG18_9ZZZZ</name>
<sequence length="71" mass="8032">SGVKKANTIPFHKLLGFKSRADMNRPVSKAKITRLAKKLAPKTGREWKELRGSMVAGMNRHWTEVSKAKKK</sequence>
<evidence type="ECO:0000313" key="1">
    <source>
        <dbReference type="EMBL" id="GAI79558.1"/>
    </source>
</evidence>
<gene>
    <name evidence="1" type="ORF">S12H4_22888</name>
</gene>
<reference evidence="1" key="1">
    <citation type="journal article" date="2014" name="Front. Microbiol.">
        <title>High frequency of phylogenetically diverse reductive dehalogenase-homologous genes in deep subseafloor sedimentary metagenomes.</title>
        <authorList>
            <person name="Kawai M."/>
            <person name="Futagami T."/>
            <person name="Toyoda A."/>
            <person name="Takaki Y."/>
            <person name="Nishi S."/>
            <person name="Hori S."/>
            <person name="Arai W."/>
            <person name="Tsubouchi T."/>
            <person name="Morono Y."/>
            <person name="Uchiyama I."/>
            <person name="Ito T."/>
            <person name="Fujiyama A."/>
            <person name="Inagaki F."/>
            <person name="Takami H."/>
        </authorList>
    </citation>
    <scope>NUCLEOTIDE SEQUENCE</scope>
    <source>
        <strain evidence="1">Expedition CK06-06</strain>
    </source>
</reference>